<dbReference type="Proteomes" id="UP000054823">
    <property type="component" value="Unassembled WGS sequence"/>
</dbReference>
<gene>
    <name evidence="15" type="primary">modA</name>
    <name evidence="15" type="ORF">SHM7688_03901</name>
</gene>
<comment type="similarity">
    <text evidence="2">Belongs to the bacterial solute-binding protein ModA family.</text>
</comment>
<dbReference type="GO" id="GO:0030288">
    <property type="term" value="C:outer membrane-bounded periplasmic space"/>
    <property type="evidence" value="ECO:0007669"/>
    <property type="project" value="TreeGrafter"/>
</dbReference>
<dbReference type="Pfam" id="PF13531">
    <property type="entry name" value="SBP_bac_11"/>
    <property type="match status" value="1"/>
</dbReference>
<evidence type="ECO:0000256" key="6">
    <source>
        <dbReference type="ARBA" id="ARBA00022729"/>
    </source>
</evidence>
<dbReference type="FunFam" id="3.40.190.10:FF:000030">
    <property type="entry name" value="Molybdate ABC transporter substrate-binding protein"/>
    <property type="match status" value="1"/>
</dbReference>
<comment type="subunit">
    <text evidence="10">The complex is composed of two ATP-binding proteins (ModC), two transmembrane proteins (ModB) and a solute-binding protein (ModA).</text>
</comment>
<evidence type="ECO:0000256" key="14">
    <source>
        <dbReference type="SAM" id="SignalP"/>
    </source>
</evidence>
<feature type="chain" id="PRO_5006061949" description="Molybdate-binding protein ModA" evidence="14">
    <location>
        <begin position="36"/>
        <end position="262"/>
    </location>
</feature>
<keyword evidence="6 14" id="KW-0732">Signal</keyword>
<dbReference type="OrthoDB" id="9785015at2"/>
<evidence type="ECO:0000256" key="1">
    <source>
        <dbReference type="ARBA" id="ARBA00004236"/>
    </source>
</evidence>
<dbReference type="InterPro" id="IPR050682">
    <property type="entry name" value="ModA/WtpA"/>
</dbReference>
<evidence type="ECO:0000256" key="10">
    <source>
        <dbReference type="ARBA" id="ARBA00062515"/>
    </source>
</evidence>
<dbReference type="EMBL" id="CYPW01000040">
    <property type="protein sequence ID" value="CUH54430.1"/>
    <property type="molecule type" value="Genomic_DNA"/>
</dbReference>
<keyword evidence="13" id="KW-0500">Molybdenum</keyword>
<feature type="binding site" evidence="13">
    <location>
        <position position="195"/>
    </location>
    <ligand>
        <name>molybdate</name>
        <dbReference type="ChEBI" id="CHEBI:36264"/>
    </ligand>
</feature>
<feature type="binding site" evidence="13">
    <location>
        <position position="150"/>
    </location>
    <ligand>
        <name>molybdate</name>
        <dbReference type="ChEBI" id="CHEBI:36264"/>
    </ligand>
</feature>
<accession>A0A0P1EV41</accession>
<comment type="subcellular location">
    <subcellularLocation>
        <location evidence="1">Cell membrane</location>
    </subcellularLocation>
</comment>
<evidence type="ECO:0000313" key="15">
    <source>
        <dbReference type="EMBL" id="CUH54430.1"/>
    </source>
</evidence>
<feature type="signal peptide" evidence="14">
    <location>
        <begin position="1"/>
        <end position="35"/>
    </location>
</feature>
<sequence length="262" mass="27878">MRFAQRFIQMGSAFWAGCLAVLPSCVLSGQVTVFAAASLKEPLEAAAAQFEAQTGHDVVLSFAGSSTLARQITYGAPADVFVSANVAWMEHLIAQGALLAESEKTLFGNRLALVMPADQDVSAADFPAQDLAEFLGDGRMAMALVEAVPAGIYGRQAFEALGLWPELAPQVAQVDNVRAALALVALGEVRAGVVYVTDAAAEGRVQIAAVFPEELHDDIVYPAAIVQGQDRPEVRAFMTFWEGEATQAAFAQHGFRLLRRAP</sequence>
<evidence type="ECO:0000256" key="12">
    <source>
        <dbReference type="ARBA" id="ARBA00078141"/>
    </source>
</evidence>
<dbReference type="AlphaFoldDB" id="A0A0P1EV41"/>
<dbReference type="PROSITE" id="PS51257">
    <property type="entry name" value="PROKAR_LIPOPROTEIN"/>
    <property type="match status" value="1"/>
</dbReference>
<evidence type="ECO:0000256" key="5">
    <source>
        <dbReference type="ARBA" id="ARBA00022723"/>
    </source>
</evidence>
<dbReference type="PIRSF" id="PIRSF004846">
    <property type="entry name" value="ModA"/>
    <property type="match status" value="1"/>
</dbReference>
<evidence type="ECO:0000256" key="4">
    <source>
        <dbReference type="ARBA" id="ARBA00022475"/>
    </source>
</evidence>
<protein>
    <recommendedName>
        <fullName evidence="11">Molybdate-binding protein ModA</fullName>
    </recommendedName>
    <alternativeName>
        <fullName evidence="12">Molybdate/tungstate-binding protein ModA</fullName>
    </alternativeName>
</protein>
<dbReference type="STRING" id="321267.SHM7688_03901"/>
<dbReference type="GO" id="GO:0015689">
    <property type="term" value="P:molybdate ion transport"/>
    <property type="evidence" value="ECO:0007669"/>
    <property type="project" value="InterPro"/>
</dbReference>
<evidence type="ECO:0000256" key="9">
    <source>
        <dbReference type="ARBA" id="ARBA00056002"/>
    </source>
</evidence>
<feature type="binding site" evidence="13">
    <location>
        <position position="65"/>
    </location>
    <ligand>
        <name>molybdate</name>
        <dbReference type="ChEBI" id="CHEBI:36264"/>
    </ligand>
</feature>
<feature type="binding site" evidence="13">
    <location>
        <position position="177"/>
    </location>
    <ligand>
        <name>molybdate</name>
        <dbReference type="ChEBI" id="CHEBI:36264"/>
    </ligand>
</feature>
<evidence type="ECO:0000256" key="7">
    <source>
        <dbReference type="ARBA" id="ARBA00023136"/>
    </source>
</evidence>
<evidence type="ECO:0000256" key="11">
    <source>
        <dbReference type="ARBA" id="ARBA00073171"/>
    </source>
</evidence>
<dbReference type="GO" id="GO:0005886">
    <property type="term" value="C:plasma membrane"/>
    <property type="evidence" value="ECO:0007669"/>
    <property type="project" value="UniProtKB-SubCell"/>
</dbReference>
<comment type="function">
    <text evidence="9">Involved in the transport of molybdenum into the cell. Part of the binding-protein-dependent transport system ModABCD.</text>
</comment>
<evidence type="ECO:0000256" key="2">
    <source>
        <dbReference type="ARBA" id="ARBA00009175"/>
    </source>
</evidence>
<evidence type="ECO:0000313" key="16">
    <source>
        <dbReference type="Proteomes" id="UP000054823"/>
    </source>
</evidence>
<keyword evidence="7" id="KW-0472">Membrane</keyword>
<keyword evidence="8" id="KW-0826">Tungsten</keyword>
<dbReference type="InterPro" id="IPR005950">
    <property type="entry name" value="ModA"/>
</dbReference>
<keyword evidence="16" id="KW-1185">Reference proteome</keyword>
<dbReference type="PANTHER" id="PTHR30632">
    <property type="entry name" value="MOLYBDATE-BINDING PERIPLASMIC PROTEIN"/>
    <property type="match status" value="1"/>
</dbReference>
<feature type="binding site" evidence="13">
    <location>
        <position position="38"/>
    </location>
    <ligand>
        <name>molybdate</name>
        <dbReference type="ChEBI" id="CHEBI:36264"/>
    </ligand>
</feature>
<keyword evidence="3" id="KW-0813">Transport</keyword>
<dbReference type="NCBIfam" id="TIGR01256">
    <property type="entry name" value="modA"/>
    <property type="match status" value="1"/>
</dbReference>
<keyword evidence="4" id="KW-1003">Cell membrane</keyword>
<dbReference type="PANTHER" id="PTHR30632:SF17">
    <property type="entry name" value="MOLYBDATE-BINDING PROTEIN MODA"/>
    <property type="match status" value="1"/>
</dbReference>
<reference evidence="15 16" key="1">
    <citation type="submission" date="2015-09" db="EMBL/GenBank/DDBJ databases">
        <authorList>
            <consortium name="Swine Surveillance"/>
        </authorList>
    </citation>
    <scope>NUCLEOTIDE SEQUENCE [LARGE SCALE GENOMIC DNA]</scope>
    <source>
        <strain evidence="15 16">CECT 7688</strain>
    </source>
</reference>
<evidence type="ECO:0000256" key="3">
    <source>
        <dbReference type="ARBA" id="ARBA00022448"/>
    </source>
</evidence>
<dbReference type="SUPFAM" id="SSF53850">
    <property type="entry name" value="Periplasmic binding protein-like II"/>
    <property type="match status" value="1"/>
</dbReference>
<dbReference type="GO" id="GO:0046872">
    <property type="term" value="F:metal ion binding"/>
    <property type="evidence" value="ECO:0007669"/>
    <property type="project" value="UniProtKB-KW"/>
</dbReference>
<name>A0A0P1EV41_9RHOB</name>
<proteinExistence type="inferred from homology"/>
<evidence type="ECO:0000256" key="8">
    <source>
        <dbReference type="ARBA" id="ARBA00023245"/>
    </source>
</evidence>
<organism evidence="15 16">
    <name type="scientific">Shimia marina</name>
    <dbReference type="NCBI Taxonomy" id="321267"/>
    <lineage>
        <taxon>Bacteria</taxon>
        <taxon>Pseudomonadati</taxon>
        <taxon>Pseudomonadota</taxon>
        <taxon>Alphaproteobacteria</taxon>
        <taxon>Rhodobacterales</taxon>
        <taxon>Roseobacteraceae</taxon>
    </lineage>
</organism>
<dbReference type="GO" id="GO:0030973">
    <property type="term" value="F:molybdate ion binding"/>
    <property type="evidence" value="ECO:0007669"/>
    <property type="project" value="TreeGrafter"/>
</dbReference>
<dbReference type="Gene3D" id="3.40.190.10">
    <property type="entry name" value="Periplasmic binding protein-like II"/>
    <property type="match status" value="2"/>
</dbReference>
<keyword evidence="5 13" id="KW-0479">Metal-binding</keyword>
<dbReference type="RefSeq" id="WP_144432639.1">
    <property type="nucleotide sequence ID" value="NZ_CYPW01000040.1"/>
</dbReference>
<evidence type="ECO:0000256" key="13">
    <source>
        <dbReference type="PIRSR" id="PIRSR004846-1"/>
    </source>
</evidence>